<dbReference type="PANTHER" id="PTHR30292">
    <property type="entry name" value="UNCHARACTERIZED PROTEIN YBGL-RELATED"/>
    <property type="match status" value="1"/>
</dbReference>
<sequence>MKSVDLNCDLGESFGSFVVGQDELILKHITSANIAGGYHAGDHNVMAKTVHLAKENGVSIGAHPGFPDLLGFGRRNIQTDPEDIYNFVIYQISALKGFCELNDVPLHHVKPHGALFNMSSQDPVMAEAIAQAIYDTVLRNIKEPPSSNRRADSF</sequence>
<dbReference type="CDD" id="cd10787">
    <property type="entry name" value="LamB_YcsF_like"/>
    <property type="match status" value="1"/>
</dbReference>
<evidence type="ECO:0000313" key="2">
    <source>
        <dbReference type="Proteomes" id="UP001230005"/>
    </source>
</evidence>
<accession>A0ABT9ZNM2</accession>
<gene>
    <name evidence="1" type="ORF">J2S74_000210</name>
</gene>
<dbReference type="Gene3D" id="3.20.20.370">
    <property type="entry name" value="Glycoside hydrolase/deacetylase"/>
    <property type="match status" value="1"/>
</dbReference>
<comment type="caution">
    <text evidence="1">The sequence shown here is derived from an EMBL/GenBank/DDBJ whole genome shotgun (WGS) entry which is preliminary data.</text>
</comment>
<protein>
    <submittedName>
        <fullName evidence="1">Lactam utilization protein B</fullName>
    </submittedName>
</protein>
<name>A0ABT9ZNM2_9BACI</name>
<dbReference type="Proteomes" id="UP001230005">
    <property type="component" value="Unassembled WGS sequence"/>
</dbReference>
<organism evidence="1 2">
    <name type="scientific">Evansella vedderi</name>
    <dbReference type="NCBI Taxonomy" id="38282"/>
    <lineage>
        <taxon>Bacteria</taxon>
        <taxon>Bacillati</taxon>
        <taxon>Bacillota</taxon>
        <taxon>Bacilli</taxon>
        <taxon>Bacillales</taxon>
        <taxon>Bacillaceae</taxon>
        <taxon>Evansella</taxon>
    </lineage>
</organism>
<dbReference type="Pfam" id="PF03746">
    <property type="entry name" value="LamB_YcsF"/>
    <property type="match status" value="1"/>
</dbReference>
<dbReference type="EMBL" id="JAUSUG010000001">
    <property type="protein sequence ID" value="MDQ0252838.1"/>
    <property type="molecule type" value="Genomic_DNA"/>
</dbReference>
<keyword evidence="2" id="KW-1185">Reference proteome</keyword>
<evidence type="ECO:0000313" key="1">
    <source>
        <dbReference type="EMBL" id="MDQ0252838.1"/>
    </source>
</evidence>
<dbReference type="InterPro" id="IPR011330">
    <property type="entry name" value="Glyco_hydro/deAcase_b/a-brl"/>
</dbReference>
<dbReference type="SUPFAM" id="SSF88713">
    <property type="entry name" value="Glycoside hydrolase/deacetylase"/>
    <property type="match status" value="1"/>
</dbReference>
<dbReference type="InterPro" id="IPR005501">
    <property type="entry name" value="LamB/YcsF/PxpA-like"/>
</dbReference>
<reference evidence="1 2" key="1">
    <citation type="submission" date="2023-07" db="EMBL/GenBank/DDBJ databases">
        <title>Genomic Encyclopedia of Type Strains, Phase IV (KMG-IV): sequencing the most valuable type-strain genomes for metagenomic binning, comparative biology and taxonomic classification.</title>
        <authorList>
            <person name="Goeker M."/>
        </authorList>
    </citation>
    <scope>NUCLEOTIDE SEQUENCE [LARGE SCALE GENOMIC DNA]</scope>
    <source>
        <strain evidence="1 2">DSM 9768</strain>
    </source>
</reference>
<dbReference type="PANTHER" id="PTHR30292:SF0">
    <property type="entry name" value="5-OXOPROLINASE SUBUNIT A"/>
    <property type="match status" value="1"/>
</dbReference>
<proteinExistence type="predicted"/>